<reference evidence="1" key="1">
    <citation type="submission" date="2022-07" db="EMBL/GenBank/DDBJ databases">
        <title>Characterization of the Novel Bacterium Alteromonas immobilis LMIT006 and Alteromonas gregis LMIT007.</title>
        <authorList>
            <person name="Lin X."/>
        </authorList>
    </citation>
    <scope>NUCLEOTIDE SEQUENCE</scope>
    <source>
        <strain evidence="1">LMIT007</strain>
    </source>
</reference>
<name>A0AA42BM24_9ALTE</name>
<dbReference type="InterPro" id="IPR007495">
    <property type="entry name" value="NqrM"/>
</dbReference>
<dbReference type="AlphaFoldDB" id="A0AA42BM24"/>
<comment type="caution">
    <text evidence="1">The sequence shown here is derived from an EMBL/GenBank/DDBJ whole genome shotgun (WGS) entry which is preliminary data.</text>
</comment>
<keyword evidence="2" id="KW-1185">Reference proteome</keyword>
<protein>
    <submittedName>
        <fullName evidence="1">(Na+)-NQR maturation NqrM</fullName>
    </submittedName>
</protein>
<evidence type="ECO:0000313" key="1">
    <source>
        <dbReference type="EMBL" id="MCP3429204.1"/>
    </source>
</evidence>
<dbReference type="RefSeq" id="WP_254101269.1">
    <property type="nucleotide sequence ID" value="NZ_JANATA010000017.1"/>
</dbReference>
<evidence type="ECO:0000313" key="2">
    <source>
        <dbReference type="Proteomes" id="UP001165413"/>
    </source>
</evidence>
<dbReference type="EMBL" id="JANATA010000017">
    <property type="protein sequence ID" value="MCP3429204.1"/>
    <property type="molecule type" value="Genomic_DNA"/>
</dbReference>
<dbReference type="PANTHER" id="PTHR40691:SF1">
    <property type="entry name" value="EXPORTED PROTEIN"/>
    <property type="match status" value="1"/>
</dbReference>
<dbReference type="PANTHER" id="PTHR40691">
    <property type="entry name" value="(NA+)-NQR MATURATION NQRM"/>
    <property type="match status" value="1"/>
</dbReference>
<dbReference type="Pfam" id="PF04400">
    <property type="entry name" value="NqrM"/>
    <property type="match status" value="1"/>
</dbReference>
<gene>
    <name evidence="1" type="primary">nqrM</name>
    <name evidence="1" type="ORF">NLF92_09640</name>
</gene>
<accession>A0AA42BM24</accession>
<proteinExistence type="predicted"/>
<dbReference type="Proteomes" id="UP001165413">
    <property type="component" value="Unassembled WGS sequence"/>
</dbReference>
<organism evidence="1 2">
    <name type="scientific">Opacimonas viscosa</name>
    <dbReference type="NCBI Taxonomy" id="2961944"/>
    <lineage>
        <taxon>Bacteria</taxon>
        <taxon>Pseudomonadati</taxon>
        <taxon>Pseudomonadota</taxon>
        <taxon>Gammaproteobacteria</taxon>
        <taxon>Alteromonadales</taxon>
        <taxon>Alteromonadaceae</taxon>
        <taxon>Opacimonas</taxon>
    </lineage>
</organism>
<sequence>MSTFILAFIFFVAMVLAMAVGYILQRKTIAGSCGGLGALGIAKACDCPEPCDRKKERMAREEARQKKIAEWEKDKII</sequence>